<dbReference type="Proteomes" id="UP001227268">
    <property type="component" value="Unassembled WGS sequence"/>
</dbReference>
<reference evidence="1" key="1">
    <citation type="submission" date="2023-04" db="EMBL/GenBank/DDBJ databases">
        <title>Draft Genome sequencing of Naganishia species isolated from polar environments using Oxford Nanopore Technology.</title>
        <authorList>
            <person name="Leo P."/>
            <person name="Venkateswaran K."/>
        </authorList>
    </citation>
    <scope>NUCLEOTIDE SEQUENCE</scope>
    <source>
        <strain evidence="1">MNA-CCFEE 5423</strain>
    </source>
</reference>
<evidence type="ECO:0000313" key="1">
    <source>
        <dbReference type="EMBL" id="KAJ9108959.1"/>
    </source>
</evidence>
<sequence>MPSAVYGSVDPQKSLSGYVHQSWTDVIPPNGVTGHPNLLTDGIDRGVARPFSAAVRIKEPTEAESLPAKTTIISKGTTGGIASQLFKPSLQPTGLSKFATAYEPLWKRSLPKPTTTIRLAPAPPHVPYGYHRDFMPASLAMAPYPHKHCNAPSILVNPAPVQPPTFSGTIEVPEKPEAYLSHFTELLALELASLQRKAFSYRLYAADLFLEKPRTRVTGQFTTSTLGVWTIHVPGIREDAPRIFLGDVLLLRRIYPESMVADETVFEVRVIGSLKRDGKVYVDSDILWTLFNSGVNSTGAYQVEFKVNSQQICLMQDAVKMMSGLMDRPSELWFDDLLSDKKLSRSQSSLAYLFPTSKNTSLTNGSKTVDSAPEERHLGWFDYNLNEQQKKAVTDISKGKHPIPYLLFGPAGTGKTKTLVEAVLQINRSQRKSAILVCAPSNSAADTIAIRLAKSLDGAQMLRLQNPTRTFAEVPEALRDAYCNLQEGQFVLPPWQKLMRYRVVVTTCTDAGLLANARLTNAEILWVQGEMGRLNPTVAPNMRPHWTHLIVDEAGQAMEPETLIPLSVVTLGTEEAAITAETYSPTIVLCGDIKQLPAIVSCDNARKRGLDISLLERLMGRPVYHQESNHIISLEINYRSHSGILWLPNTLFYNNRLQPCGDIPLSRWRSLPNPQIPIIVKNVGDSNADDWVEEGASWYNRTEVKECRQIVESVLAGPDKYRQTEIAVVTPWRENVLHLRNEFRQAGLWDVNIGNVEGVAHVYNLVYSYIGSDDLGLDPEDGGISNLE</sequence>
<gene>
    <name evidence="1" type="ORF">QFC21_000282</name>
</gene>
<dbReference type="EMBL" id="JASBWT010000001">
    <property type="protein sequence ID" value="KAJ9108959.1"/>
    <property type="molecule type" value="Genomic_DNA"/>
</dbReference>
<protein>
    <submittedName>
        <fullName evidence="1">Uncharacterized protein</fullName>
    </submittedName>
</protein>
<name>A0ACC2WCR0_9TREE</name>
<accession>A0ACC2WCR0</accession>
<proteinExistence type="predicted"/>
<comment type="caution">
    <text evidence="1">The sequence shown here is derived from an EMBL/GenBank/DDBJ whole genome shotgun (WGS) entry which is preliminary data.</text>
</comment>
<organism evidence="1 2">
    <name type="scientific">Naganishia friedmannii</name>
    <dbReference type="NCBI Taxonomy" id="89922"/>
    <lineage>
        <taxon>Eukaryota</taxon>
        <taxon>Fungi</taxon>
        <taxon>Dikarya</taxon>
        <taxon>Basidiomycota</taxon>
        <taxon>Agaricomycotina</taxon>
        <taxon>Tremellomycetes</taxon>
        <taxon>Filobasidiales</taxon>
        <taxon>Filobasidiaceae</taxon>
        <taxon>Naganishia</taxon>
    </lineage>
</organism>
<evidence type="ECO:0000313" key="2">
    <source>
        <dbReference type="Proteomes" id="UP001227268"/>
    </source>
</evidence>
<keyword evidence="2" id="KW-1185">Reference proteome</keyword>